<name>A0A8B6EC47_MYTGA</name>
<reference evidence="1" key="1">
    <citation type="submission" date="2018-11" db="EMBL/GenBank/DDBJ databases">
        <authorList>
            <person name="Alioto T."/>
            <person name="Alioto T."/>
        </authorList>
    </citation>
    <scope>NUCLEOTIDE SEQUENCE</scope>
</reference>
<protein>
    <submittedName>
        <fullName evidence="1">Uncharacterized protein</fullName>
    </submittedName>
</protein>
<keyword evidence="2" id="KW-1185">Reference proteome</keyword>
<sequence>MSILNLGFQSLGLMREKKEHYEKQLDSANSLGEIRKLAEKYPTVEEEVLDSVEPVRILLSNVITRLKWKDKNLKVFNPATEDPEPLNCDKYKSFDQLYGKPTSEKYRPSLVGKPSSEHGLPFSPSSQYAKNVEMVVLCSDCDKPRVLYSNR</sequence>
<gene>
    <name evidence="1" type="ORF">MGAL_10B010166</name>
</gene>
<evidence type="ECO:0000313" key="1">
    <source>
        <dbReference type="EMBL" id="VDI31898.1"/>
    </source>
</evidence>
<accession>A0A8B6EC47</accession>
<dbReference type="AlphaFoldDB" id="A0A8B6EC47"/>
<dbReference type="OrthoDB" id="10003658at2759"/>
<dbReference type="EMBL" id="UYJE01004847">
    <property type="protein sequence ID" value="VDI31898.1"/>
    <property type="molecule type" value="Genomic_DNA"/>
</dbReference>
<evidence type="ECO:0000313" key="2">
    <source>
        <dbReference type="Proteomes" id="UP000596742"/>
    </source>
</evidence>
<comment type="caution">
    <text evidence="1">The sequence shown here is derived from an EMBL/GenBank/DDBJ whole genome shotgun (WGS) entry which is preliminary data.</text>
</comment>
<organism evidence="1 2">
    <name type="scientific">Mytilus galloprovincialis</name>
    <name type="common">Mediterranean mussel</name>
    <dbReference type="NCBI Taxonomy" id="29158"/>
    <lineage>
        <taxon>Eukaryota</taxon>
        <taxon>Metazoa</taxon>
        <taxon>Spiralia</taxon>
        <taxon>Lophotrochozoa</taxon>
        <taxon>Mollusca</taxon>
        <taxon>Bivalvia</taxon>
        <taxon>Autobranchia</taxon>
        <taxon>Pteriomorphia</taxon>
        <taxon>Mytilida</taxon>
        <taxon>Mytiloidea</taxon>
        <taxon>Mytilidae</taxon>
        <taxon>Mytilinae</taxon>
        <taxon>Mytilus</taxon>
    </lineage>
</organism>
<dbReference type="Proteomes" id="UP000596742">
    <property type="component" value="Unassembled WGS sequence"/>
</dbReference>
<proteinExistence type="predicted"/>